<feature type="domain" description="MmgE/PrpD N-terminal" evidence="2">
    <location>
        <begin position="6"/>
        <end position="226"/>
    </location>
</feature>
<protein>
    <submittedName>
        <fullName evidence="4">MmgE/PrpD family protein</fullName>
    </submittedName>
</protein>
<keyword evidence="5" id="KW-1185">Reference proteome</keyword>
<sequence length="499" mass="52334">MTLLAELATWASKLAVEDAPERVVALAKSQVLSQLAAVRAGLSHPLGRAVVTAFGPPTQADVKQSACVLAGLTAWLQMDDTAYAGHLSNSTVNVPLAYAAARGASGRELLGAVIAANECAARLTAAATLGPFRGQSATYTHLAGAVAGRSHLESADWQQWAHAMALAFGMPPRVIPPAFLASDTKVFNAFTPVRAGLDACDAASAGLTGALDVIEHPDGFLSRFSSIPLPEAVTEGLGERWHTDTLSFKLHPGGPGVDAAVDCAAELARELGPLRQEDVDEVVVHASWYTVFVDRRIASFATGPDAPLSVLVVSTPYTVATTLLTGELLPSDFAGERLADPARWALADRVRVLHDPELTRDSFRSDVPFGAALRLAGPKAAKWEFGSVGQDVTALGLGDLLAELGPPSETFEDATKVTGARVTVRLRDGRTAVRQQDIPLGGAGPHTRANHPELIRAKFLRGGGSPSVADAVADLDRLPAGRLAELVEEALRPPYYADA</sequence>
<dbReference type="RefSeq" id="WP_149854826.1">
    <property type="nucleotide sequence ID" value="NZ_VUOB01000086.1"/>
</dbReference>
<dbReference type="InterPro" id="IPR005656">
    <property type="entry name" value="MmgE_PrpD"/>
</dbReference>
<accession>A0A5B2WGF8</accession>
<evidence type="ECO:0000259" key="2">
    <source>
        <dbReference type="Pfam" id="PF03972"/>
    </source>
</evidence>
<dbReference type="Proteomes" id="UP000323454">
    <property type="component" value="Unassembled WGS sequence"/>
</dbReference>
<dbReference type="PANTHER" id="PTHR16943:SF8">
    <property type="entry name" value="2-METHYLCITRATE DEHYDRATASE"/>
    <property type="match status" value="1"/>
</dbReference>
<dbReference type="InterPro" id="IPR045337">
    <property type="entry name" value="MmgE_PrpD_C"/>
</dbReference>
<evidence type="ECO:0000313" key="5">
    <source>
        <dbReference type="Proteomes" id="UP000323454"/>
    </source>
</evidence>
<proteinExistence type="inferred from homology"/>
<dbReference type="InterPro" id="IPR045336">
    <property type="entry name" value="MmgE_PrpD_N"/>
</dbReference>
<dbReference type="Gene3D" id="3.30.1330.120">
    <property type="entry name" value="2-methylcitrate dehydratase PrpD"/>
    <property type="match status" value="1"/>
</dbReference>
<name>A0A5B2WGF8_9PSEU</name>
<reference evidence="4 5" key="1">
    <citation type="submission" date="2019-09" db="EMBL/GenBank/DDBJ databases">
        <title>Goodfellowia gen. nov., a new genus of the Pseudonocardineae related to Actinoalloteichus, containing Goodfellowia coeruleoviolacea gen. nov., comb. nov. gen. nov., comb. nov.</title>
        <authorList>
            <person name="Labeda D."/>
        </authorList>
    </citation>
    <scope>NUCLEOTIDE SEQUENCE [LARGE SCALE GENOMIC DNA]</scope>
    <source>
        <strain evidence="4 5">AN110305</strain>
    </source>
</reference>
<dbReference type="AlphaFoldDB" id="A0A5B2WGF8"/>
<dbReference type="SUPFAM" id="SSF103378">
    <property type="entry name" value="2-methylcitrate dehydratase PrpD"/>
    <property type="match status" value="1"/>
</dbReference>
<dbReference type="GO" id="GO:0016829">
    <property type="term" value="F:lyase activity"/>
    <property type="evidence" value="ECO:0007669"/>
    <property type="project" value="InterPro"/>
</dbReference>
<dbReference type="InterPro" id="IPR036148">
    <property type="entry name" value="MmgE/PrpD_sf"/>
</dbReference>
<dbReference type="PANTHER" id="PTHR16943">
    <property type="entry name" value="2-METHYLCITRATE DEHYDRATASE-RELATED"/>
    <property type="match status" value="1"/>
</dbReference>
<dbReference type="Pfam" id="PF03972">
    <property type="entry name" value="MmgE_PrpD_N"/>
    <property type="match status" value="1"/>
</dbReference>
<gene>
    <name evidence="4" type="ORF">F0L68_38320</name>
</gene>
<feature type="domain" description="MmgE/PrpD C-terminal" evidence="3">
    <location>
        <begin position="257"/>
        <end position="362"/>
    </location>
</feature>
<dbReference type="EMBL" id="VUOB01000086">
    <property type="protein sequence ID" value="KAA2250951.1"/>
    <property type="molecule type" value="Genomic_DNA"/>
</dbReference>
<evidence type="ECO:0000313" key="4">
    <source>
        <dbReference type="EMBL" id="KAA2250951.1"/>
    </source>
</evidence>
<evidence type="ECO:0000259" key="3">
    <source>
        <dbReference type="Pfam" id="PF19305"/>
    </source>
</evidence>
<dbReference type="InterPro" id="IPR042188">
    <property type="entry name" value="MmgE/PrpD_sf_2"/>
</dbReference>
<comment type="similarity">
    <text evidence="1">Belongs to the PrpD family.</text>
</comment>
<reference evidence="4 5" key="2">
    <citation type="submission" date="2019-09" db="EMBL/GenBank/DDBJ databases">
        <authorList>
            <person name="Jin C."/>
        </authorList>
    </citation>
    <scope>NUCLEOTIDE SEQUENCE [LARGE SCALE GENOMIC DNA]</scope>
    <source>
        <strain evidence="4 5">AN110305</strain>
    </source>
</reference>
<dbReference type="Gene3D" id="1.10.4100.10">
    <property type="entry name" value="2-methylcitrate dehydratase PrpD"/>
    <property type="match status" value="1"/>
</dbReference>
<evidence type="ECO:0000256" key="1">
    <source>
        <dbReference type="ARBA" id="ARBA00006174"/>
    </source>
</evidence>
<organism evidence="4 5">
    <name type="scientific">Solihabitans fulvus</name>
    <dbReference type="NCBI Taxonomy" id="1892852"/>
    <lineage>
        <taxon>Bacteria</taxon>
        <taxon>Bacillati</taxon>
        <taxon>Actinomycetota</taxon>
        <taxon>Actinomycetes</taxon>
        <taxon>Pseudonocardiales</taxon>
        <taxon>Pseudonocardiaceae</taxon>
        <taxon>Solihabitans</taxon>
    </lineage>
</organism>
<dbReference type="Pfam" id="PF19305">
    <property type="entry name" value="MmgE_PrpD_C"/>
    <property type="match status" value="1"/>
</dbReference>
<dbReference type="OrthoDB" id="9797528at2"/>
<comment type="caution">
    <text evidence="4">The sequence shown here is derived from an EMBL/GenBank/DDBJ whole genome shotgun (WGS) entry which is preliminary data.</text>
</comment>
<dbReference type="InterPro" id="IPR042183">
    <property type="entry name" value="MmgE/PrpD_sf_1"/>
</dbReference>